<reference evidence="2 3" key="1">
    <citation type="submission" date="2024-02" db="EMBL/GenBank/DDBJ databases">
        <authorList>
            <person name="Chen Y."/>
            <person name="Shah S."/>
            <person name="Dougan E. K."/>
            <person name="Thang M."/>
            <person name="Chan C."/>
        </authorList>
    </citation>
    <scope>NUCLEOTIDE SEQUENCE [LARGE SCALE GENOMIC DNA]</scope>
</reference>
<dbReference type="EMBL" id="CAXAMM010026447">
    <property type="protein sequence ID" value="CAK9058971.1"/>
    <property type="molecule type" value="Genomic_DNA"/>
</dbReference>
<comment type="caution">
    <text evidence="2">The sequence shown here is derived from an EMBL/GenBank/DDBJ whole genome shotgun (WGS) entry which is preliminary data.</text>
</comment>
<keyword evidence="3" id="KW-1185">Reference proteome</keyword>
<organism evidence="2 3">
    <name type="scientific">Durusdinium trenchii</name>
    <dbReference type="NCBI Taxonomy" id="1381693"/>
    <lineage>
        <taxon>Eukaryota</taxon>
        <taxon>Sar</taxon>
        <taxon>Alveolata</taxon>
        <taxon>Dinophyceae</taxon>
        <taxon>Suessiales</taxon>
        <taxon>Symbiodiniaceae</taxon>
        <taxon>Durusdinium</taxon>
    </lineage>
</organism>
<feature type="compositionally biased region" description="Basic and acidic residues" evidence="1">
    <location>
        <begin position="231"/>
        <end position="246"/>
    </location>
</feature>
<accession>A0ABP0N5V4</accession>
<evidence type="ECO:0008006" key="4">
    <source>
        <dbReference type="Google" id="ProtNLM"/>
    </source>
</evidence>
<dbReference type="Proteomes" id="UP001642464">
    <property type="component" value="Unassembled WGS sequence"/>
</dbReference>
<evidence type="ECO:0000313" key="2">
    <source>
        <dbReference type="EMBL" id="CAK9058971.1"/>
    </source>
</evidence>
<sequence>MSITFWRPCSFVQQKVATPTLLNAERQVQRPSCEEPYRVIFGAGLAFGALGFWRPRVVRNRQKTYQVGLAATGSTIETLEQADLTEEELLAIFKAASKGRDKVTFEQAASLEGVDAVLEEGAANLEELKVIWGNPEDPLDFDAFCGWYNDVLKLYDAFLWQDAVAPPSELLIEEESAEDLRALSDEQLLEDAPAIGVKVQDLKTVVAKPAQEMKYGTLTDQVPVPTKSPKRRFEEEMARKQGKEPDETYGVVEDNKPLGSTAGLATPSAGGGRENVQITQLFRQACDESNLLSFESLKEISEISDMLASEDLAEEELLDMWEGLPKKKGDYIDVLAFRDLLAKVDELFEYVEEDEDEDPANEALMQLEGGGIAKAKKRSLQTVKQELLDAINRLEAIQDKPCGLGSTEEADGEVIKLAGELEDIWRDQVGDLNEFDGAKLAGLWELVYSTSVKFRRWGSVLNAVRDIKDAKFEALIQNFAVSADDGFNEYDMEEVFKAQVGEEVEEMELSMRGQGSWKLGIQQNVVTGEEDLVVKIEVTGVEYDTPEDTVENCGEKTVMSPMCRTFSYAFISYMDDSVRVPGTLCPIWFAFRLQSAVREVMRTSLTGRSLYVFQRIDEAG</sequence>
<feature type="region of interest" description="Disordered" evidence="1">
    <location>
        <begin position="220"/>
        <end position="271"/>
    </location>
</feature>
<evidence type="ECO:0000313" key="3">
    <source>
        <dbReference type="Proteomes" id="UP001642464"/>
    </source>
</evidence>
<evidence type="ECO:0000256" key="1">
    <source>
        <dbReference type="SAM" id="MobiDB-lite"/>
    </source>
</evidence>
<gene>
    <name evidence="2" type="ORF">SCF082_LOCUS31327</name>
</gene>
<proteinExistence type="predicted"/>
<name>A0ABP0N5V4_9DINO</name>
<protein>
    <recommendedName>
        <fullName evidence="4">Plastid lipid-associated protein/fibrillin conserved domain-containing protein</fullName>
    </recommendedName>
</protein>